<name>A0A0A9H400_ARUDO</name>
<sequence length="21" mass="2502">MRGQEASRRGCRRWGWMGMCS</sequence>
<reference evidence="1" key="2">
    <citation type="journal article" date="2015" name="Data Brief">
        <title>Shoot transcriptome of the giant reed, Arundo donax.</title>
        <authorList>
            <person name="Barrero R.A."/>
            <person name="Guerrero F.D."/>
            <person name="Moolhuijzen P."/>
            <person name="Goolsby J.A."/>
            <person name="Tidwell J."/>
            <person name="Bellgard S.E."/>
            <person name="Bellgard M.I."/>
        </authorList>
    </citation>
    <scope>NUCLEOTIDE SEQUENCE</scope>
    <source>
        <tissue evidence="1">Shoot tissue taken approximately 20 cm above the soil surface</tissue>
    </source>
</reference>
<accession>A0A0A9H400</accession>
<evidence type="ECO:0000313" key="1">
    <source>
        <dbReference type="EMBL" id="JAE31492.1"/>
    </source>
</evidence>
<protein>
    <submittedName>
        <fullName evidence="1">Uncharacterized protein</fullName>
    </submittedName>
</protein>
<reference evidence="1" key="1">
    <citation type="submission" date="2014-09" db="EMBL/GenBank/DDBJ databases">
        <authorList>
            <person name="Magalhaes I.L.F."/>
            <person name="Oliveira U."/>
            <person name="Santos F.R."/>
            <person name="Vidigal T.H.D.A."/>
            <person name="Brescovit A.D."/>
            <person name="Santos A.J."/>
        </authorList>
    </citation>
    <scope>NUCLEOTIDE SEQUENCE</scope>
    <source>
        <tissue evidence="1">Shoot tissue taken approximately 20 cm above the soil surface</tissue>
    </source>
</reference>
<dbReference type="AlphaFoldDB" id="A0A0A9H400"/>
<dbReference type="EMBL" id="GBRH01166404">
    <property type="protein sequence ID" value="JAE31492.1"/>
    <property type="molecule type" value="Transcribed_RNA"/>
</dbReference>
<proteinExistence type="predicted"/>
<organism evidence="1">
    <name type="scientific">Arundo donax</name>
    <name type="common">Giant reed</name>
    <name type="synonym">Donax arundinaceus</name>
    <dbReference type="NCBI Taxonomy" id="35708"/>
    <lineage>
        <taxon>Eukaryota</taxon>
        <taxon>Viridiplantae</taxon>
        <taxon>Streptophyta</taxon>
        <taxon>Embryophyta</taxon>
        <taxon>Tracheophyta</taxon>
        <taxon>Spermatophyta</taxon>
        <taxon>Magnoliopsida</taxon>
        <taxon>Liliopsida</taxon>
        <taxon>Poales</taxon>
        <taxon>Poaceae</taxon>
        <taxon>PACMAD clade</taxon>
        <taxon>Arundinoideae</taxon>
        <taxon>Arundineae</taxon>
        <taxon>Arundo</taxon>
    </lineage>
</organism>